<dbReference type="AlphaFoldDB" id="A0AAJ0FQ14"/>
<dbReference type="Pfam" id="PF00172">
    <property type="entry name" value="Zn_clus"/>
    <property type="match status" value="1"/>
</dbReference>
<dbReference type="SUPFAM" id="SSF57701">
    <property type="entry name" value="Zn2/Cys6 DNA-binding domain"/>
    <property type="match status" value="1"/>
</dbReference>
<name>A0AAJ0FQ14_9HYPO</name>
<dbReference type="GO" id="GO:0008270">
    <property type="term" value="F:zinc ion binding"/>
    <property type="evidence" value="ECO:0007669"/>
    <property type="project" value="InterPro"/>
</dbReference>
<dbReference type="Gene3D" id="4.10.240.10">
    <property type="entry name" value="Zn(2)-C6 fungal-type DNA-binding domain"/>
    <property type="match status" value="1"/>
</dbReference>
<dbReference type="SMART" id="SM00066">
    <property type="entry name" value="GAL4"/>
    <property type="match status" value="1"/>
</dbReference>
<dbReference type="CDD" id="cd00067">
    <property type="entry name" value="GAL4"/>
    <property type="match status" value="1"/>
</dbReference>
<evidence type="ECO:0000256" key="1">
    <source>
        <dbReference type="ARBA" id="ARBA00023242"/>
    </source>
</evidence>
<keyword evidence="1" id="KW-0539">Nucleus</keyword>
<accession>A0AAJ0FQ14</accession>
<reference evidence="4" key="1">
    <citation type="submission" date="2023-06" db="EMBL/GenBank/DDBJ databases">
        <title>Conoideocrella luteorostrata (Hypocreales: Clavicipitaceae), a potential biocontrol fungus for elongate hemlock scale in United States Christmas tree production areas.</title>
        <authorList>
            <person name="Barrett H."/>
            <person name="Lovett B."/>
            <person name="Macias A.M."/>
            <person name="Stajich J.E."/>
            <person name="Kasson M.T."/>
        </authorList>
    </citation>
    <scope>NUCLEOTIDE SEQUENCE</scope>
    <source>
        <strain evidence="4">ARSEF 14590</strain>
    </source>
</reference>
<dbReference type="InterPro" id="IPR001138">
    <property type="entry name" value="Zn2Cys6_DnaBD"/>
</dbReference>
<dbReference type="EMBL" id="JASWJB010000260">
    <property type="protein sequence ID" value="KAK2592541.1"/>
    <property type="molecule type" value="Genomic_DNA"/>
</dbReference>
<dbReference type="GO" id="GO:0001228">
    <property type="term" value="F:DNA-binding transcription activator activity, RNA polymerase II-specific"/>
    <property type="evidence" value="ECO:0007669"/>
    <property type="project" value="TreeGrafter"/>
</dbReference>
<dbReference type="InterPro" id="IPR053157">
    <property type="entry name" value="Sterol_Uptake_Regulator"/>
</dbReference>
<proteinExistence type="predicted"/>
<dbReference type="PANTHER" id="PTHR47784">
    <property type="entry name" value="STEROL UPTAKE CONTROL PROTEIN 2"/>
    <property type="match status" value="1"/>
</dbReference>
<evidence type="ECO:0000313" key="5">
    <source>
        <dbReference type="Proteomes" id="UP001251528"/>
    </source>
</evidence>
<dbReference type="Proteomes" id="UP001251528">
    <property type="component" value="Unassembled WGS sequence"/>
</dbReference>
<protein>
    <recommendedName>
        <fullName evidence="3">Zn(2)-C6 fungal-type domain-containing protein</fullName>
    </recommendedName>
</protein>
<evidence type="ECO:0000313" key="4">
    <source>
        <dbReference type="EMBL" id="KAK2592541.1"/>
    </source>
</evidence>
<keyword evidence="5" id="KW-1185">Reference proteome</keyword>
<sequence>MPTRPKASESAQPGPPVRQRKAHRKSRLGCSNCKLRSVKCDEAKPSCQRCLCSGFTCTYSPRSVTDLQFSQAGVFKVDLGGAPLQKLWNPGLHRSIPLVLPAGGKLGSYELRGSDLSCLDHFLNSTSRTLGGGQKMYNTWYTKGALGLSNSYPFLLHIFLVLSQLHDMHEKSTTTTHIPPRRSLAFHWYHGTALFHQMLSKASAAPALSSSERDALWIAAAMLGTAAFAYLGSLDPHRAWPLKDHSPDDLDWLKMGSGKKAVWELTDPTRSDSMFSRMSAQQTRDPPPDGHTPVRPHTLPALFYSVFELGHQSTAENNPYHVAASLISQLLPSEPTPLTVHRFLSFLSQIDPRYQALLGQKDPRAMVLLLYWLAKMVAYPAWWTKRRALYEGLAICIYIERHYAKDAELMQLVAYPAAVLSAVYAEIGMGIREEDVVVNFQPLTVQQEQCQSTL</sequence>
<dbReference type="PANTHER" id="PTHR47784:SF9">
    <property type="entry name" value="ZN(II)2CYS6 TRANSCRIPTION FACTOR (EUROFUNG)"/>
    <property type="match status" value="1"/>
</dbReference>
<dbReference type="InterPro" id="IPR036864">
    <property type="entry name" value="Zn2-C6_fun-type_DNA-bd_sf"/>
</dbReference>
<comment type="caution">
    <text evidence="4">The sequence shown here is derived from an EMBL/GenBank/DDBJ whole genome shotgun (WGS) entry which is preliminary data.</text>
</comment>
<evidence type="ECO:0000259" key="3">
    <source>
        <dbReference type="PROSITE" id="PS50048"/>
    </source>
</evidence>
<evidence type="ECO:0000256" key="2">
    <source>
        <dbReference type="SAM" id="MobiDB-lite"/>
    </source>
</evidence>
<organism evidence="4 5">
    <name type="scientific">Conoideocrella luteorostrata</name>
    <dbReference type="NCBI Taxonomy" id="1105319"/>
    <lineage>
        <taxon>Eukaryota</taxon>
        <taxon>Fungi</taxon>
        <taxon>Dikarya</taxon>
        <taxon>Ascomycota</taxon>
        <taxon>Pezizomycotina</taxon>
        <taxon>Sordariomycetes</taxon>
        <taxon>Hypocreomycetidae</taxon>
        <taxon>Hypocreales</taxon>
        <taxon>Clavicipitaceae</taxon>
        <taxon>Conoideocrella</taxon>
    </lineage>
</organism>
<feature type="region of interest" description="Disordered" evidence="2">
    <location>
        <begin position="1"/>
        <end position="23"/>
    </location>
</feature>
<feature type="domain" description="Zn(2)-C6 fungal-type" evidence="3">
    <location>
        <begin position="29"/>
        <end position="59"/>
    </location>
</feature>
<gene>
    <name evidence="4" type="ORF">QQS21_009756</name>
</gene>
<dbReference type="PROSITE" id="PS50048">
    <property type="entry name" value="ZN2_CY6_FUNGAL_2"/>
    <property type="match status" value="1"/>
</dbReference>